<evidence type="ECO:0000256" key="6">
    <source>
        <dbReference type="HAMAP-Rule" id="MF_01885"/>
    </source>
</evidence>
<keyword evidence="3 6" id="KW-0808">Transferase</keyword>
<feature type="binding site" evidence="6">
    <location>
        <position position="123"/>
    </location>
    <ligand>
        <name>S-adenosyl-L-methionine</name>
        <dbReference type="ChEBI" id="CHEBI:59789"/>
    </ligand>
</feature>
<accession>A0ABV3PMK9</accession>
<comment type="catalytic activity">
    <reaction evidence="6">
        <text>cytidine(34) in tRNA + S-adenosyl-L-methionine = 2'-O-methylcytidine(34) in tRNA + S-adenosyl-L-homocysteine + H(+)</text>
        <dbReference type="Rhea" id="RHEA:43084"/>
        <dbReference type="Rhea" id="RHEA-COMP:10331"/>
        <dbReference type="Rhea" id="RHEA-COMP:10332"/>
        <dbReference type="ChEBI" id="CHEBI:15378"/>
        <dbReference type="ChEBI" id="CHEBI:57856"/>
        <dbReference type="ChEBI" id="CHEBI:59789"/>
        <dbReference type="ChEBI" id="CHEBI:74495"/>
        <dbReference type="ChEBI" id="CHEBI:82748"/>
        <dbReference type="EC" id="2.1.1.207"/>
    </reaction>
</comment>
<dbReference type="Pfam" id="PF00588">
    <property type="entry name" value="SpoU_methylase"/>
    <property type="match status" value="1"/>
</dbReference>
<comment type="subcellular location">
    <subcellularLocation>
        <location evidence="6">Cytoplasm</location>
    </subcellularLocation>
</comment>
<dbReference type="GO" id="GO:0008168">
    <property type="term" value="F:methyltransferase activity"/>
    <property type="evidence" value="ECO:0007669"/>
    <property type="project" value="UniProtKB-KW"/>
</dbReference>
<keyword evidence="5 6" id="KW-0819">tRNA processing</keyword>
<dbReference type="EC" id="2.1.1.207" evidence="6"/>
<evidence type="ECO:0000313" key="8">
    <source>
        <dbReference type="EMBL" id="MEW9306413.1"/>
    </source>
</evidence>
<proteinExistence type="inferred from homology"/>
<dbReference type="GO" id="GO:0032259">
    <property type="term" value="P:methylation"/>
    <property type="evidence" value="ECO:0007669"/>
    <property type="project" value="UniProtKB-KW"/>
</dbReference>
<dbReference type="HAMAP" id="MF_01885">
    <property type="entry name" value="tRNA_methyltr_TrmL"/>
    <property type="match status" value="1"/>
</dbReference>
<dbReference type="InterPro" id="IPR029026">
    <property type="entry name" value="tRNA_m1G_MTases_N"/>
</dbReference>
<dbReference type="SUPFAM" id="SSF75217">
    <property type="entry name" value="alpha/beta knot"/>
    <property type="match status" value="1"/>
</dbReference>
<protein>
    <recommendedName>
        <fullName evidence="6">tRNA (cytidine(34)-2'-O)-methyltransferase</fullName>
        <ecNumber evidence="6">2.1.1.207</ecNumber>
    </recommendedName>
    <alternativeName>
        <fullName evidence="6">tRNA (cytidine/uridine-2'-O-)-methyltransferase TrmL</fullName>
    </alternativeName>
</protein>
<reference evidence="8 9" key="1">
    <citation type="submission" date="2024-07" db="EMBL/GenBank/DDBJ databases">
        <title>Description of Labrys sedimenti sp. nov., isolated from a diclofenac-degrading enrichment culture.</title>
        <authorList>
            <person name="Tancsics A."/>
            <person name="Csepanyi A."/>
        </authorList>
    </citation>
    <scope>NUCLEOTIDE SEQUENCE [LARGE SCALE GENOMIC DNA]</scope>
    <source>
        <strain evidence="8 9">LMG 23578</strain>
    </source>
</reference>
<evidence type="ECO:0000259" key="7">
    <source>
        <dbReference type="Pfam" id="PF00588"/>
    </source>
</evidence>
<evidence type="ECO:0000256" key="2">
    <source>
        <dbReference type="ARBA" id="ARBA00022603"/>
    </source>
</evidence>
<dbReference type="PANTHER" id="PTHR42971">
    <property type="entry name" value="TRNA (CYTIDINE(34)-2'-O)-METHYLTRANSFERASE"/>
    <property type="match status" value="1"/>
</dbReference>
<comment type="subunit">
    <text evidence="6">Homodimer.</text>
</comment>
<dbReference type="PANTHER" id="PTHR42971:SF1">
    <property type="entry name" value="TRNA (CYTIDINE(34)-2'-O)-METHYLTRANSFERASE"/>
    <property type="match status" value="1"/>
</dbReference>
<dbReference type="InterPro" id="IPR029028">
    <property type="entry name" value="Alpha/beta_knot_MTases"/>
</dbReference>
<dbReference type="EMBL" id="JBFNQD010000003">
    <property type="protein sequence ID" value="MEW9306413.1"/>
    <property type="molecule type" value="Genomic_DNA"/>
</dbReference>
<feature type="domain" description="tRNA/rRNA methyltransferase SpoU type" evidence="7">
    <location>
        <begin position="3"/>
        <end position="142"/>
    </location>
</feature>
<gene>
    <name evidence="6" type="primary">trmL</name>
    <name evidence="8" type="ORF">ABXS05_12755</name>
</gene>
<evidence type="ECO:0000256" key="1">
    <source>
        <dbReference type="ARBA" id="ARBA00022490"/>
    </source>
</evidence>
<dbReference type="CDD" id="cd18094">
    <property type="entry name" value="SpoU-like_TrmL"/>
    <property type="match status" value="1"/>
</dbReference>
<comment type="function">
    <text evidence="6">Methylates the ribose at the nucleotide 34 wobble position in the two leucyl isoacceptors tRNA(Leu)(CmAA) and tRNA(Leu)(cmnm5UmAA). Catalyzes the methyl transfer from S-adenosyl-L-methionine to the 2'-OH of the wobble nucleotide.</text>
</comment>
<name>A0ABV3PMK9_9HYPH</name>
<comment type="caution">
    <text evidence="8">The sequence shown here is derived from an EMBL/GenBank/DDBJ whole genome shotgun (WGS) entry which is preliminary data.</text>
</comment>
<evidence type="ECO:0000256" key="3">
    <source>
        <dbReference type="ARBA" id="ARBA00022679"/>
    </source>
</evidence>
<comment type="similarity">
    <text evidence="6">Belongs to the class IV-like SAM-binding methyltransferase superfamily. RNA methyltransferase TrmH family. TrmL subfamily.</text>
</comment>
<evidence type="ECO:0000256" key="4">
    <source>
        <dbReference type="ARBA" id="ARBA00022691"/>
    </source>
</evidence>
<organism evidence="8 9">
    <name type="scientific">Labrys neptuniae</name>
    <dbReference type="NCBI Taxonomy" id="376174"/>
    <lineage>
        <taxon>Bacteria</taxon>
        <taxon>Pseudomonadati</taxon>
        <taxon>Pseudomonadota</taxon>
        <taxon>Alphaproteobacteria</taxon>
        <taxon>Hyphomicrobiales</taxon>
        <taxon>Xanthobacteraceae</taxon>
        <taxon>Labrys</taxon>
    </lineage>
</organism>
<feature type="binding site" evidence="6">
    <location>
        <position position="81"/>
    </location>
    <ligand>
        <name>S-adenosyl-L-methionine</name>
        <dbReference type="ChEBI" id="CHEBI:59789"/>
    </ligand>
</feature>
<dbReference type="PIRSF" id="PIRSF029256">
    <property type="entry name" value="SpoU_TrmH_prd"/>
    <property type="match status" value="1"/>
</dbReference>
<keyword evidence="1 6" id="KW-0963">Cytoplasm</keyword>
<evidence type="ECO:0000313" key="9">
    <source>
        <dbReference type="Proteomes" id="UP001555786"/>
    </source>
</evidence>
<evidence type="ECO:0000256" key="5">
    <source>
        <dbReference type="ARBA" id="ARBA00022694"/>
    </source>
</evidence>
<dbReference type="InterPro" id="IPR016914">
    <property type="entry name" value="TrmL"/>
</dbReference>
<dbReference type="RefSeq" id="WP_311933594.1">
    <property type="nucleotide sequence ID" value="NZ_JAVSCS010000004.1"/>
</dbReference>
<dbReference type="InterPro" id="IPR001537">
    <property type="entry name" value="SpoU_MeTrfase"/>
</dbReference>
<keyword evidence="2 6" id="KW-0489">Methyltransferase</keyword>
<feature type="binding site" evidence="6">
    <location>
        <position position="131"/>
    </location>
    <ligand>
        <name>S-adenosyl-L-methionine</name>
        <dbReference type="ChEBI" id="CHEBI:59789"/>
    </ligand>
</feature>
<keyword evidence="9" id="KW-1185">Reference proteome</keyword>
<keyword evidence="4 6" id="KW-0949">S-adenosyl-L-methionine</keyword>
<comment type="catalytic activity">
    <reaction evidence="6">
        <text>5-carboxymethylaminomethyluridine(34) in tRNA(Leu) + S-adenosyl-L-methionine = 5-carboxymethylaminomethyl-2'-O-methyluridine(34) in tRNA(Leu) + S-adenosyl-L-homocysteine + H(+)</text>
        <dbReference type="Rhea" id="RHEA:43088"/>
        <dbReference type="Rhea" id="RHEA-COMP:10333"/>
        <dbReference type="Rhea" id="RHEA-COMP:10334"/>
        <dbReference type="ChEBI" id="CHEBI:15378"/>
        <dbReference type="ChEBI" id="CHEBI:57856"/>
        <dbReference type="ChEBI" id="CHEBI:59789"/>
        <dbReference type="ChEBI" id="CHEBI:74508"/>
        <dbReference type="ChEBI" id="CHEBI:74511"/>
        <dbReference type="EC" id="2.1.1.207"/>
    </reaction>
</comment>
<sequence length="159" mass="16930">MPLTLALFQPDIPQNAGTMLRLCACLGVKAAIVEPAAFPVSDRAFRRAGMDYLDRLAIDRHVSFPAFEAWRAASGQRLVLLTTKGAVPHTGHVFRPDDILMVGRESAGVPDAVHAAADARVFVPMRPGLRSLNVAVAAAMVLGEALRQTDGFPSPAESS</sequence>
<dbReference type="Gene3D" id="3.40.1280.10">
    <property type="match status" value="1"/>
</dbReference>
<feature type="binding site" evidence="6">
    <location>
        <position position="103"/>
    </location>
    <ligand>
        <name>S-adenosyl-L-methionine</name>
        <dbReference type="ChEBI" id="CHEBI:59789"/>
    </ligand>
</feature>
<dbReference type="Proteomes" id="UP001555786">
    <property type="component" value="Unassembled WGS sequence"/>
</dbReference>